<feature type="transmembrane region" description="Helical" evidence="2">
    <location>
        <begin position="155"/>
        <end position="172"/>
    </location>
</feature>
<dbReference type="Gene3D" id="3.10.620.30">
    <property type="match status" value="1"/>
</dbReference>
<proteinExistence type="predicted"/>
<keyword evidence="2" id="KW-1133">Transmembrane helix</keyword>
<dbReference type="Proteomes" id="UP000293995">
    <property type="component" value="Chromosome"/>
</dbReference>
<dbReference type="Pfam" id="PF01841">
    <property type="entry name" value="Transglut_core"/>
    <property type="match status" value="1"/>
</dbReference>
<gene>
    <name evidence="4" type="ORF">ET475_07950</name>
</gene>
<dbReference type="OrthoDB" id="3651060at2"/>
<dbReference type="PANTHER" id="PTHR42736:SF1">
    <property type="entry name" value="PROTEIN-GLUTAMINE GAMMA-GLUTAMYLTRANSFERASE"/>
    <property type="match status" value="1"/>
</dbReference>
<dbReference type="InterPro" id="IPR002931">
    <property type="entry name" value="Transglutaminase-like"/>
</dbReference>
<dbReference type="EMBL" id="CP035494">
    <property type="protein sequence ID" value="QAY61773.1"/>
    <property type="molecule type" value="Genomic_DNA"/>
</dbReference>
<dbReference type="PANTHER" id="PTHR42736">
    <property type="entry name" value="PROTEIN-GLUTAMINE GAMMA-GLUTAMYLTRANSFERASE"/>
    <property type="match status" value="1"/>
</dbReference>
<evidence type="ECO:0000256" key="2">
    <source>
        <dbReference type="SAM" id="Phobius"/>
    </source>
</evidence>
<keyword evidence="2" id="KW-0472">Membrane</keyword>
<evidence type="ECO:0000256" key="1">
    <source>
        <dbReference type="SAM" id="MobiDB-lite"/>
    </source>
</evidence>
<feature type="transmembrane region" description="Helical" evidence="2">
    <location>
        <begin position="613"/>
        <end position="641"/>
    </location>
</feature>
<feature type="transmembrane region" description="Helical" evidence="2">
    <location>
        <begin position="68"/>
        <end position="88"/>
    </location>
</feature>
<dbReference type="Pfam" id="PF11992">
    <property type="entry name" value="TgpA_N"/>
    <property type="match status" value="1"/>
</dbReference>
<feature type="domain" description="Transglutaminase-like" evidence="3">
    <location>
        <begin position="489"/>
        <end position="559"/>
    </location>
</feature>
<dbReference type="InterPro" id="IPR021878">
    <property type="entry name" value="TgpA_N"/>
</dbReference>
<feature type="transmembrane region" description="Helical" evidence="2">
    <location>
        <begin position="178"/>
        <end position="197"/>
    </location>
</feature>
<feature type="transmembrane region" description="Helical" evidence="2">
    <location>
        <begin position="16"/>
        <end position="35"/>
    </location>
</feature>
<feature type="transmembrane region" description="Helical" evidence="2">
    <location>
        <begin position="41"/>
        <end position="61"/>
    </location>
</feature>
<feature type="compositionally biased region" description="Basic and acidic residues" evidence="1">
    <location>
        <begin position="599"/>
        <end position="609"/>
    </location>
</feature>
<feature type="region of interest" description="Disordered" evidence="1">
    <location>
        <begin position="554"/>
        <end position="610"/>
    </location>
</feature>
<dbReference type="SMART" id="SM00460">
    <property type="entry name" value="TGc"/>
    <property type="match status" value="1"/>
</dbReference>
<evidence type="ECO:0000313" key="4">
    <source>
        <dbReference type="EMBL" id="QAY61773.1"/>
    </source>
</evidence>
<feature type="transmembrane region" description="Helical" evidence="2">
    <location>
        <begin position="225"/>
        <end position="247"/>
    </location>
</feature>
<protein>
    <submittedName>
        <fullName evidence="4">Transglutaminase domain-containing protein</fullName>
    </submittedName>
</protein>
<feature type="transmembrane region" description="Helical" evidence="2">
    <location>
        <begin position="129"/>
        <end position="148"/>
    </location>
</feature>
<dbReference type="AlphaFoldDB" id="A0A4P6EJE7"/>
<evidence type="ECO:0000313" key="5">
    <source>
        <dbReference type="Proteomes" id="UP000293995"/>
    </source>
</evidence>
<keyword evidence="5" id="KW-1185">Reference proteome</keyword>
<reference evidence="4 5" key="1">
    <citation type="submission" date="2019-01" db="EMBL/GenBank/DDBJ databases">
        <title>Genome sequencing of strain DFW100M-13.</title>
        <authorList>
            <person name="Heo J."/>
            <person name="Kim S.-J."/>
            <person name="Kim J.-S."/>
            <person name="Hong S.-B."/>
            <person name="Kwon S.-W."/>
        </authorList>
    </citation>
    <scope>NUCLEOTIDE SEQUENCE [LARGE SCALE GENOMIC DNA]</scope>
    <source>
        <strain evidence="4 5">DFW100M-13</strain>
    </source>
</reference>
<feature type="compositionally biased region" description="Pro residues" evidence="1">
    <location>
        <begin position="581"/>
        <end position="597"/>
    </location>
</feature>
<keyword evidence="2" id="KW-0812">Transmembrane</keyword>
<name>A0A4P6EJE7_9MICO</name>
<accession>A0A4P6EJE7</accession>
<dbReference type="KEGG" id="mprt:ET475_07950"/>
<organism evidence="4 5">
    <name type="scientific">Microbacterium protaetiae</name>
    <dbReference type="NCBI Taxonomy" id="2509458"/>
    <lineage>
        <taxon>Bacteria</taxon>
        <taxon>Bacillati</taxon>
        <taxon>Actinomycetota</taxon>
        <taxon>Actinomycetes</taxon>
        <taxon>Micrococcales</taxon>
        <taxon>Microbacteriaceae</taxon>
        <taxon>Microbacterium</taxon>
    </lineage>
</organism>
<dbReference type="InterPro" id="IPR038765">
    <property type="entry name" value="Papain-like_cys_pep_sf"/>
</dbReference>
<evidence type="ECO:0000259" key="3">
    <source>
        <dbReference type="SMART" id="SM00460"/>
    </source>
</evidence>
<sequence length="788" mass="82467">MTAPASGPAPLPRRRWVLDLTAVALLLLVPVIGFWPTFGGAGYLLPALGGLALGLAIAAIGARLRWGVLLVAAATLIGYFVFGTALAVPASGIGGVVPSLESLQQLAAGVITSWKQLLTTVAPVSVADGLGLVPFLLLLVAGVLSASLALRLRHAAWALLPATAALLAQIALGTPAPAAPLIEGVVFAVVAIAWLAVRAAWVPTTTVVSLGETGQASRAGARRRVAGGAAILAVAAVVGIAGGAVAAPASPRYILRDVVIPPFDIHDYASPLQSFRKYVRDDRTTTLFTVDDMPQNARVRLAVMDAYNGVVYNVADAGFGSSSAFSPARSNMSEAATGTRADVRITIGALQGAWLPDVGAVHTITFEGDRADTLRRAARYNEVTSTGLVTDPLATGDSYLLQTTLAAQPSDKALAKTPFAKVTIPKQRDVPQELATIAGKATADAATPIAQARALEKYLADGGYFSHGLEGEVWSLPGHGAARIATLLQSAQMVGDDEQYAVAMALMAGELGIPARVVMGFYPGEGETGSTFAATGDDLHAWVEVPFEGVGWVTFDPTPPKDHIPTDQATKPRTQPKPQVLQPPPPEQQPADEPPTVPADREKDDDDSKGSGILPVILAAAGIGVGSLAVLASPFVVIGALKSSRRRRRRDAARPADRITGGWDELKDRAVDYGVEVPRGATRADDAAVVGGAFGQPAVAVLARHADAQVWGPTEPSDAEVEQFWAHIDTTVDEMGQQRGFWRRLRARLSLRSLLAGTWAGRWLPGARRRARQNVKDAAAARPQEEKA</sequence>
<dbReference type="InterPro" id="IPR052901">
    <property type="entry name" value="Bact_TGase-like"/>
</dbReference>
<dbReference type="SUPFAM" id="SSF54001">
    <property type="entry name" value="Cysteine proteinases"/>
    <property type="match status" value="1"/>
</dbReference>